<name>G0LB13_ZOBGA</name>
<evidence type="ECO:0000313" key="2">
    <source>
        <dbReference type="Proteomes" id="UP000008898"/>
    </source>
</evidence>
<dbReference type="AlphaFoldDB" id="G0LB13"/>
<sequence>MQEVFVRKKLISAVGMKKRLDNEEIIFFSHLCRIYGNKNLYYFLTIIKNCLRFCGNSILLILTHITMKKIVLFFALASTVAFTSCSKDEDDTDAIVGTWVYEVSATPQGGETTTREDIWLFKADHSGEFKKTTNGEIDAETSFSWTKSDEGYQVDYKEAVRSNEVFTIGELLGKRILEKGGTMVATKK</sequence>
<evidence type="ECO:0000313" key="1">
    <source>
        <dbReference type="EMBL" id="CAZ95726.1"/>
    </source>
</evidence>
<dbReference type="KEGG" id="zga:ZOBELLIA_1672"/>
<dbReference type="HOGENOM" id="CLU_1440571_0_0_10"/>
<protein>
    <recommendedName>
        <fullName evidence="3">Lipocalin-like domain-containing protein</fullName>
    </recommendedName>
</protein>
<gene>
    <name evidence="1" type="ordered locus">zobellia_1672</name>
</gene>
<evidence type="ECO:0008006" key="3">
    <source>
        <dbReference type="Google" id="ProtNLM"/>
    </source>
</evidence>
<reference evidence="1 2" key="2">
    <citation type="journal article" date="2012" name="Environ. Microbiol.">
        <title>Characterization of the first alginolytic operons in a marine bacterium: from their emergence in marine Flavobacteriia to their independent transfers to marine Proteobacteria and human gut Bacteroides.</title>
        <authorList>
            <person name="Thomas F."/>
            <person name="Barbeyron T."/>
            <person name="Tonon T."/>
            <person name="Genicot S."/>
            <person name="Czjzek M."/>
            <person name="Michel G."/>
        </authorList>
    </citation>
    <scope>NUCLEOTIDE SEQUENCE [LARGE SCALE GENOMIC DNA]</scope>
    <source>
        <strain evidence="2">DSM 12802 / CCUG 47099 / CIP 106680 / NCIMB 13871 / Dsij</strain>
    </source>
</reference>
<organism evidence="1 2">
    <name type="scientific">Zobellia galactanivorans (strain DSM 12802 / CCUG 47099 / CIP 106680 / NCIMB 13871 / Dsij)</name>
    <dbReference type="NCBI Taxonomy" id="63186"/>
    <lineage>
        <taxon>Bacteria</taxon>
        <taxon>Pseudomonadati</taxon>
        <taxon>Bacteroidota</taxon>
        <taxon>Flavobacteriia</taxon>
        <taxon>Flavobacteriales</taxon>
        <taxon>Flavobacteriaceae</taxon>
        <taxon>Zobellia</taxon>
    </lineage>
</organism>
<reference evidence="2" key="1">
    <citation type="submission" date="2009-07" db="EMBL/GenBank/DDBJ databases">
        <title>Complete genome sequence of Zobellia galactanivorans Dsij.</title>
        <authorList>
            <consortium name="Genoscope - CEA"/>
        </authorList>
    </citation>
    <scope>NUCLEOTIDE SEQUENCE [LARGE SCALE GENOMIC DNA]</scope>
    <source>
        <strain evidence="2">DSM 12802 / CCUG 47099 / CIP 106680 / NCIMB 13871 / Dsij</strain>
    </source>
</reference>
<dbReference type="EMBL" id="FP476056">
    <property type="protein sequence ID" value="CAZ95726.1"/>
    <property type="molecule type" value="Genomic_DNA"/>
</dbReference>
<keyword evidence="2" id="KW-1185">Reference proteome</keyword>
<proteinExistence type="predicted"/>
<accession>G0LB13</accession>
<dbReference type="PATRIC" id="fig|63186.3.peg.1652"/>
<dbReference type="Proteomes" id="UP000008898">
    <property type="component" value="Chromosome"/>
</dbReference>